<dbReference type="Proteomes" id="UP000050794">
    <property type="component" value="Unassembled WGS sequence"/>
</dbReference>
<proteinExistence type="predicted"/>
<sequence length="303" mass="33533">MPDEAQLVSGKCPITRNWYDGAKVVLRKVGIAKTYDSAQMVPGKFPIIRSWYRESVRLCAVDTGYGICTASRLVHSAASSRLPAKRLWNVFPENGSCSRVEESMPKDVTCEDEKGGSPVDVVRYERSNWEYGPSGEAATRRRRRRRKRYALHQIDDTKGTEENGEAYRTNQMEDYVVEDDWNLKAVSNCTRKTDNDDAIVKLNLGREPGATVAETENGDDVVSLPDENRGTQSIRWAQLRECRSTGHWVCLSACPLVGIRVRSPPPPVTFRCGSGMCCPPSLLCASLGCVIRSSSAATSATCT</sequence>
<protein>
    <submittedName>
        <fullName evidence="3">DDE_Tnp_1_7 domain-containing protein</fullName>
    </submittedName>
</protein>
<accession>A0A183V774</accession>
<gene>
    <name evidence="1" type="ORF">TCNE_LOCUS16594</name>
</gene>
<dbReference type="AlphaFoldDB" id="A0A183V774"/>
<keyword evidence="2" id="KW-1185">Reference proteome</keyword>
<name>A0A183V774_TOXCA</name>
<evidence type="ECO:0000313" key="2">
    <source>
        <dbReference type="Proteomes" id="UP000050794"/>
    </source>
</evidence>
<reference evidence="3" key="1">
    <citation type="submission" date="2016-06" db="UniProtKB">
        <authorList>
            <consortium name="WormBaseParasite"/>
        </authorList>
    </citation>
    <scope>IDENTIFICATION</scope>
</reference>
<evidence type="ECO:0000313" key="1">
    <source>
        <dbReference type="EMBL" id="VDM47915.1"/>
    </source>
</evidence>
<organism evidence="2 3">
    <name type="scientific">Toxocara canis</name>
    <name type="common">Canine roundworm</name>
    <dbReference type="NCBI Taxonomy" id="6265"/>
    <lineage>
        <taxon>Eukaryota</taxon>
        <taxon>Metazoa</taxon>
        <taxon>Ecdysozoa</taxon>
        <taxon>Nematoda</taxon>
        <taxon>Chromadorea</taxon>
        <taxon>Rhabditida</taxon>
        <taxon>Spirurina</taxon>
        <taxon>Ascaridomorpha</taxon>
        <taxon>Ascaridoidea</taxon>
        <taxon>Toxocaridae</taxon>
        <taxon>Toxocara</taxon>
    </lineage>
</organism>
<dbReference type="WBParaSite" id="TCNE_0001659501-mRNA-1">
    <property type="protein sequence ID" value="TCNE_0001659501-mRNA-1"/>
    <property type="gene ID" value="TCNE_0001659501"/>
</dbReference>
<reference evidence="1 2" key="2">
    <citation type="submission" date="2018-11" db="EMBL/GenBank/DDBJ databases">
        <authorList>
            <consortium name="Pathogen Informatics"/>
        </authorList>
    </citation>
    <scope>NUCLEOTIDE SEQUENCE [LARGE SCALE GENOMIC DNA]</scope>
</reference>
<evidence type="ECO:0000313" key="3">
    <source>
        <dbReference type="WBParaSite" id="TCNE_0001659501-mRNA-1"/>
    </source>
</evidence>
<dbReference type="EMBL" id="UYWY01023731">
    <property type="protein sequence ID" value="VDM47915.1"/>
    <property type="molecule type" value="Genomic_DNA"/>
</dbReference>